<organism evidence="3 4">
    <name type="scientific">Aromia moschata</name>
    <dbReference type="NCBI Taxonomy" id="1265417"/>
    <lineage>
        <taxon>Eukaryota</taxon>
        <taxon>Metazoa</taxon>
        <taxon>Ecdysozoa</taxon>
        <taxon>Arthropoda</taxon>
        <taxon>Hexapoda</taxon>
        <taxon>Insecta</taxon>
        <taxon>Pterygota</taxon>
        <taxon>Neoptera</taxon>
        <taxon>Endopterygota</taxon>
        <taxon>Coleoptera</taxon>
        <taxon>Polyphaga</taxon>
        <taxon>Cucujiformia</taxon>
        <taxon>Chrysomeloidea</taxon>
        <taxon>Cerambycidae</taxon>
        <taxon>Cerambycinae</taxon>
        <taxon>Callichromatini</taxon>
        <taxon>Aromia</taxon>
    </lineage>
</organism>
<feature type="domain" description="Heparan-alpha-glucosaminide N-acetyltransferase catalytic" evidence="2">
    <location>
        <begin position="182"/>
        <end position="298"/>
    </location>
</feature>
<feature type="transmembrane region" description="Helical" evidence="1">
    <location>
        <begin position="216"/>
        <end position="240"/>
    </location>
</feature>
<feature type="transmembrane region" description="Helical" evidence="1">
    <location>
        <begin position="261"/>
        <end position="280"/>
    </location>
</feature>
<dbReference type="PANTHER" id="PTHR31061">
    <property type="entry name" value="LD22376P"/>
    <property type="match status" value="1"/>
</dbReference>
<dbReference type="PANTHER" id="PTHR31061:SF24">
    <property type="entry name" value="LD22376P"/>
    <property type="match status" value="1"/>
</dbReference>
<feature type="transmembrane region" description="Helical" evidence="1">
    <location>
        <begin position="329"/>
        <end position="349"/>
    </location>
</feature>
<gene>
    <name evidence="3" type="ORF">NQ318_007334</name>
</gene>
<keyword evidence="1" id="KW-0472">Membrane</keyword>
<evidence type="ECO:0000313" key="3">
    <source>
        <dbReference type="EMBL" id="KAJ8957118.1"/>
    </source>
</evidence>
<accession>A0AAV8Z1N3</accession>
<keyword evidence="1" id="KW-0812">Transmembrane</keyword>
<proteinExistence type="predicted"/>
<protein>
    <recommendedName>
        <fullName evidence="2">Heparan-alpha-glucosaminide N-acetyltransferase catalytic domain-containing protein</fullName>
    </recommendedName>
</protein>
<evidence type="ECO:0000256" key="1">
    <source>
        <dbReference type="SAM" id="Phobius"/>
    </source>
</evidence>
<dbReference type="Pfam" id="PF07786">
    <property type="entry name" value="HGSNAT_cat"/>
    <property type="match status" value="1"/>
</dbReference>
<keyword evidence="4" id="KW-1185">Reference proteome</keyword>
<evidence type="ECO:0000313" key="4">
    <source>
        <dbReference type="Proteomes" id="UP001162162"/>
    </source>
</evidence>
<reference evidence="3" key="1">
    <citation type="journal article" date="2023" name="Insect Mol. Biol.">
        <title>Genome sequencing provides insights into the evolution of gene families encoding plant cell wall-degrading enzymes in longhorned beetles.</title>
        <authorList>
            <person name="Shin N.R."/>
            <person name="Okamura Y."/>
            <person name="Kirsch R."/>
            <person name="Pauchet Y."/>
        </authorList>
    </citation>
    <scope>NUCLEOTIDE SEQUENCE</scope>
    <source>
        <strain evidence="3">AMC_N1</strain>
    </source>
</reference>
<feature type="transmembrane region" description="Helical" evidence="1">
    <location>
        <begin position="406"/>
        <end position="430"/>
    </location>
</feature>
<dbReference type="Proteomes" id="UP001162162">
    <property type="component" value="Unassembled WGS sequence"/>
</dbReference>
<dbReference type="InterPro" id="IPR012429">
    <property type="entry name" value="HGSNAT_cat"/>
</dbReference>
<feature type="transmembrane region" description="Helical" evidence="1">
    <location>
        <begin position="471"/>
        <end position="493"/>
    </location>
</feature>
<name>A0AAV8Z1N3_9CUCU</name>
<feature type="transmembrane region" description="Helical" evidence="1">
    <location>
        <begin position="437"/>
        <end position="459"/>
    </location>
</feature>
<sequence>MDKRLLDNTGAFQEIFAIYEKESFFNMTWSFIDDHDERYIMGYDMAWLNMDSFYMNVSYSSREFQSIYLYSLRKDCIECPYVPSHHSSGVENTYFTGKYETNLKFRISPEAKEYFPQDDTSNIICDLNYNFQQFGIYSVDVNNSTGCSVKILKEPVNIYSHTYQIYQQKKIAETEKTAKKERIHSLDTFRGITIVLMIFANFGCGGYGFIEHVIWNGLHVADLVFPSFMWIMGVCIPISLSSSFKRDVPNKTIMQHVVKRSIKLFLIGIFLGSGSDLKYLRIFGVLQRFGVAYLVVTTVCVYCINRSKIQNKDDAPGLFDDILTLTKGWAINFAVLILHTIIIFCVSAPDCPKGYMGPGGLHKNLSYVKCIGGATGYIDSWILGNHSYQHPTIYDVYESKPFDPEGIVGCLPTVFHVFIGVQTGVTLLIYKKHSQRLIRWLLWSVITGLIGGALCGFSKEDGIIPVNKNLWSISFVMVTSSVAFALLSLCYVLVDVRKYWSGKPFLFAGMNAILMYIGHEMTDGHFPVRWYMKNDFGDSRRNHFLALLSDTWAAGIWVLVSYYLYKINYFFTV</sequence>
<feature type="transmembrane region" description="Helical" evidence="1">
    <location>
        <begin position="505"/>
        <end position="522"/>
    </location>
</feature>
<feature type="transmembrane region" description="Helical" evidence="1">
    <location>
        <begin position="286"/>
        <end position="304"/>
    </location>
</feature>
<feature type="transmembrane region" description="Helical" evidence="1">
    <location>
        <begin position="542"/>
        <end position="565"/>
    </location>
</feature>
<dbReference type="EMBL" id="JAPWTK010000025">
    <property type="protein sequence ID" value="KAJ8957118.1"/>
    <property type="molecule type" value="Genomic_DNA"/>
</dbReference>
<evidence type="ECO:0000259" key="2">
    <source>
        <dbReference type="Pfam" id="PF07786"/>
    </source>
</evidence>
<comment type="caution">
    <text evidence="3">The sequence shown here is derived from an EMBL/GenBank/DDBJ whole genome shotgun (WGS) entry which is preliminary data.</text>
</comment>
<dbReference type="AlphaFoldDB" id="A0AAV8Z1N3"/>
<feature type="transmembrane region" description="Helical" evidence="1">
    <location>
        <begin position="189"/>
        <end position="210"/>
    </location>
</feature>
<keyword evidence="1" id="KW-1133">Transmembrane helix</keyword>